<dbReference type="SUPFAM" id="SSF144232">
    <property type="entry name" value="HIT/MYND zinc finger-like"/>
    <property type="match status" value="1"/>
</dbReference>
<evidence type="ECO:0000313" key="3">
    <source>
        <dbReference type="EMBL" id="CAG4645956.1"/>
    </source>
</evidence>
<keyword evidence="1" id="KW-0862">Zinc</keyword>
<sequence length="143" mass="16033">MSSRDSTLCKVCSKQDGKYTCSKCFLKSCSLDCYKTHKQSLCEKVSEEVQQKREEEKQAELAAQVDTNYSYPTEDTVPREKLERLGLDEKVKECLYNPHLRKLLASLVAAGDPSKAMENALQEPLFTEFANACLASVQGEPEA</sequence>
<feature type="domain" description="HIT-type" evidence="2">
    <location>
        <begin position="9"/>
        <end position="42"/>
    </location>
</feature>
<dbReference type="GO" id="GO:0008270">
    <property type="term" value="F:zinc ion binding"/>
    <property type="evidence" value="ECO:0007669"/>
    <property type="project" value="UniProtKB-UniRule"/>
</dbReference>
<organism evidence="3">
    <name type="scientific">Lynceus sp. MCZ IZ 141354</name>
    <dbReference type="NCBI Taxonomy" id="1930659"/>
    <lineage>
        <taxon>Eukaryota</taxon>
        <taxon>Metazoa</taxon>
        <taxon>Ecdysozoa</taxon>
        <taxon>Arthropoda</taxon>
        <taxon>Crustacea</taxon>
        <taxon>Branchiopoda</taxon>
        <taxon>Diplostraca</taxon>
        <taxon>Laevicaudata</taxon>
        <taxon>Lynceidae</taxon>
        <taxon>Lynceus</taxon>
    </lineage>
</organism>
<dbReference type="Gene3D" id="3.30.60.190">
    <property type="match status" value="1"/>
</dbReference>
<dbReference type="Pfam" id="PF21373">
    <property type="entry name" value="ZNHIT3_C"/>
    <property type="match status" value="1"/>
</dbReference>
<name>A0A9N6ZEW0_9CRUS</name>
<protein>
    <submittedName>
        <fullName evidence="3">EOG090X0JQ4</fullName>
    </submittedName>
</protein>
<proteinExistence type="predicted"/>
<dbReference type="InterPro" id="IPR007529">
    <property type="entry name" value="Znf_HIT"/>
</dbReference>
<dbReference type="AlphaFoldDB" id="A0A9N6ZEW0"/>
<dbReference type="InterPro" id="IPR048371">
    <property type="entry name" value="ZNHIT3_C"/>
</dbReference>
<evidence type="ECO:0000256" key="1">
    <source>
        <dbReference type="PROSITE-ProRule" id="PRU00453"/>
    </source>
</evidence>
<gene>
    <name evidence="3" type="primary">EOG090X0JQ4</name>
</gene>
<dbReference type="CDD" id="cd23024">
    <property type="entry name" value="zf-HIT_ZNHIT2-3"/>
    <property type="match status" value="1"/>
</dbReference>
<dbReference type="Pfam" id="PF04438">
    <property type="entry name" value="zf-HIT"/>
    <property type="match status" value="1"/>
</dbReference>
<keyword evidence="1" id="KW-0863">Zinc-finger</keyword>
<reference evidence="3" key="1">
    <citation type="submission" date="2021-04" db="EMBL/GenBank/DDBJ databases">
        <authorList>
            <person name="Cornetti L."/>
        </authorList>
    </citation>
    <scope>NUCLEOTIDE SEQUENCE</scope>
</reference>
<evidence type="ECO:0000259" key="2">
    <source>
        <dbReference type="PROSITE" id="PS51083"/>
    </source>
</evidence>
<accession>A0A9N6ZEW0</accession>
<dbReference type="PROSITE" id="PS51083">
    <property type="entry name" value="ZF_HIT"/>
    <property type="match status" value="1"/>
</dbReference>
<keyword evidence="1" id="KW-0479">Metal-binding</keyword>
<dbReference type="EMBL" id="OC989301">
    <property type="protein sequence ID" value="CAG4645956.1"/>
    <property type="molecule type" value="Genomic_DNA"/>
</dbReference>